<evidence type="ECO:0000313" key="1">
    <source>
        <dbReference type="EMBL" id="MBB4135901.1"/>
    </source>
</evidence>
<dbReference type="RefSeq" id="WP_183370902.1">
    <property type="nucleotide sequence ID" value="NZ_BAABHL010000040.1"/>
</dbReference>
<protein>
    <submittedName>
        <fullName evidence="1">Uncharacterized protein</fullName>
    </submittedName>
</protein>
<sequence length="326" mass="37030">MGLLTTGQINISALRLQVGDQDMRTLFRNAAKYHQTEGPSSGWGSFADDSVHATREVLRNSFEPGNPSLSRNQWQTPVIEARYYFEEANTTLRKALGEVADRDQYFQRRGLDFILLDEVEDDGVLTVLVSTTNSSEIKTIVKPALENLVTPGYENASAMVTDYANTDDFDPDLFLWLFYRDAHARQLSPSLKISDISRMESRNGKIWRSRFSQGASIDRADILALIAKGNATFGPAKFSFTYSGNPDSFFEITLSSDLSFSVLRTSEYDDEDMADLPEDEYWPRMVQDVWQVLIPAIRRAHRVDTDWHTSERANFIQQCKTAVHKI</sequence>
<dbReference type="AlphaFoldDB" id="A0A840EWE4"/>
<proteinExistence type="predicted"/>
<organism evidence="1 2">
    <name type="scientific">Gordonia humi</name>
    <dbReference type="NCBI Taxonomy" id="686429"/>
    <lineage>
        <taxon>Bacteria</taxon>
        <taxon>Bacillati</taxon>
        <taxon>Actinomycetota</taxon>
        <taxon>Actinomycetes</taxon>
        <taxon>Mycobacteriales</taxon>
        <taxon>Gordoniaceae</taxon>
        <taxon>Gordonia</taxon>
    </lineage>
</organism>
<comment type="caution">
    <text evidence="1">The sequence shown here is derived from an EMBL/GenBank/DDBJ whole genome shotgun (WGS) entry which is preliminary data.</text>
</comment>
<name>A0A840EWE4_9ACTN</name>
<accession>A0A840EWE4</accession>
<dbReference type="EMBL" id="JACIFP010000001">
    <property type="protein sequence ID" value="MBB4135901.1"/>
    <property type="molecule type" value="Genomic_DNA"/>
</dbReference>
<gene>
    <name evidence="1" type="ORF">BKA16_002453</name>
</gene>
<keyword evidence="2" id="KW-1185">Reference proteome</keyword>
<evidence type="ECO:0000313" key="2">
    <source>
        <dbReference type="Proteomes" id="UP000551501"/>
    </source>
</evidence>
<dbReference type="Proteomes" id="UP000551501">
    <property type="component" value="Unassembled WGS sequence"/>
</dbReference>
<reference evidence="1 2" key="1">
    <citation type="submission" date="2020-08" db="EMBL/GenBank/DDBJ databases">
        <title>Sequencing the genomes of 1000 actinobacteria strains.</title>
        <authorList>
            <person name="Klenk H.-P."/>
        </authorList>
    </citation>
    <scope>NUCLEOTIDE SEQUENCE [LARGE SCALE GENOMIC DNA]</scope>
    <source>
        <strain evidence="1 2">DSM 45298</strain>
    </source>
</reference>